<comment type="caution">
    <text evidence="1">The sequence shown here is derived from an EMBL/GenBank/DDBJ whole genome shotgun (WGS) entry which is preliminary data.</text>
</comment>
<sequence>MPAPFRRQTESLLPAPPCRRVGYRNAQRIELDHGQARHARSEAIGEEGRLQVHIAIADLRVVGRLPLDHLLLDQAGDPRFGSGVQRLPQEIERQEHRMRAGRHRRIGEQFLAEAQRALERGYLRRRVTVPRLPAGWARSASRRWVRVASSSVAAPAPMVMSAFAVISGTTELGNCAISEM</sequence>
<dbReference type="BioCyc" id="AURANTIMONAS:SI859A1_01802-MONOMER"/>
<dbReference type="AlphaFoldDB" id="Q1YNN5"/>
<accession>Q1YNN5</accession>
<keyword evidence="2" id="KW-1185">Reference proteome</keyword>
<dbReference type="EMBL" id="AAPJ01000001">
    <property type="protein sequence ID" value="EAS50996.1"/>
    <property type="molecule type" value="Genomic_DNA"/>
</dbReference>
<reference evidence="1 2" key="1">
    <citation type="journal article" date="2008" name="Appl. Environ. Microbiol.">
        <title>Genomic insights into Mn(II) oxidation by the marine alphaproteobacterium Aurantimonas sp. strain SI85-9A1.</title>
        <authorList>
            <person name="Dick G.J."/>
            <person name="Podell S."/>
            <person name="Johnson H.A."/>
            <person name="Rivera-Espinoza Y."/>
            <person name="Bernier-Latmani R."/>
            <person name="McCarthy J.K."/>
            <person name="Torpey J.W."/>
            <person name="Clement B.G."/>
            <person name="Gaasterland T."/>
            <person name="Tebo B.M."/>
        </authorList>
    </citation>
    <scope>NUCLEOTIDE SEQUENCE [LARGE SCALE GENOMIC DNA]</scope>
    <source>
        <strain evidence="1 2">SI85-9A1</strain>
    </source>
</reference>
<evidence type="ECO:0000313" key="1">
    <source>
        <dbReference type="EMBL" id="EAS50996.1"/>
    </source>
</evidence>
<organism evidence="1 2">
    <name type="scientific">Aurantimonas manganoxydans (strain ATCC BAA-1229 / DSM 21871 / SI85-9A1)</name>
    <dbReference type="NCBI Taxonomy" id="287752"/>
    <lineage>
        <taxon>Bacteria</taxon>
        <taxon>Pseudomonadati</taxon>
        <taxon>Pseudomonadota</taxon>
        <taxon>Alphaproteobacteria</taxon>
        <taxon>Hyphomicrobiales</taxon>
        <taxon>Aurantimonadaceae</taxon>
        <taxon>Aurantimonas</taxon>
    </lineage>
</organism>
<gene>
    <name evidence="1" type="ORF">SI859A1_01802</name>
</gene>
<name>Q1YNN5_AURMS</name>
<proteinExistence type="predicted"/>
<dbReference type="HOGENOM" id="CLU_1494645_0_0_5"/>
<protein>
    <submittedName>
        <fullName evidence="1">Uncharacterized protein</fullName>
    </submittedName>
</protein>
<dbReference type="Proteomes" id="UP000000321">
    <property type="component" value="Unassembled WGS sequence"/>
</dbReference>
<evidence type="ECO:0000313" key="2">
    <source>
        <dbReference type="Proteomes" id="UP000000321"/>
    </source>
</evidence>